<evidence type="ECO:0000256" key="1">
    <source>
        <dbReference type="SAM" id="MobiDB-lite"/>
    </source>
</evidence>
<organism evidence="2">
    <name type="scientific">Arundo donax</name>
    <name type="common">Giant reed</name>
    <name type="synonym">Donax arundinaceus</name>
    <dbReference type="NCBI Taxonomy" id="35708"/>
    <lineage>
        <taxon>Eukaryota</taxon>
        <taxon>Viridiplantae</taxon>
        <taxon>Streptophyta</taxon>
        <taxon>Embryophyta</taxon>
        <taxon>Tracheophyta</taxon>
        <taxon>Spermatophyta</taxon>
        <taxon>Magnoliopsida</taxon>
        <taxon>Liliopsida</taxon>
        <taxon>Poales</taxon>
        <taxon>Poaceae</taxon>
        <taxon>PACMAD clade</taxon>
        <taxon>Arundinoideae</taxon>
        <taxon>Arundineae</taxon>
        <taxon>Arundo</taxon>
    </lineage>
</organism>
<protein>
    <submittedName>
        <fullName evidence="2">Uncharacterized protein</fullName>
    </submittedName>
</protein>
<accession>A0A0A8YRZ7</accession>
<reference evidence="2" key="2">
    <citation type="journal article" date="2015" name="Data Brief">
        <title>Shoot transcriptome of the giant reed, Arundo donax.</title>
        <authorList>
            <person name="Barrero R.A."/>
            <person name="Guerrero F.D."/>
            <person name="Moolhuijzen P."/>
            <person name="Goolsby J.A."/>
            <person name="Tidwell J."/>
            <person name="Bellgard S.E."/>
            <person name="Bellgard M.I."/>
        </authorList>
    </citation>
    <scope>NUCLEOTIDE SEQUENCE</scope>
    <source>
        <tissue evidence="2">Shoot tissue taken approximately 20 cm above the soil surface</tissue>
    </source>
</reference>
<proteinExistence type="predicted"/>
<sequence length="68" mass="7303">MEAARRPPSGAAQRPQVARGWRRSAEALRWCRLGGGAGRATGPGAERPSLVAWAARRGPEARQRRGTV</sequence>
<feature type="region of interest" description="Disordered" evidence="1">
    <location>
        <begin position="1"/>
        <end position="20"/>
    </location>
</feature>
<reference evidence="2" key="1">
    <citation type="submission" date="2014-09" db="EMBL/GenBank/DDBJ databases">
        <authorList>
            <person name="Magalhaes I.L.F."/>
            <person name="Oliveira U."/>
            <person name="Santos F.R."/>
            <person name="Vidigal T.H.D.A."/>
            <person name="Brescovit A.D."/>
            <person name="Santos A.J."/>
        </authorList>
    </citation>
    <scope>NUCLEOTIDE SEQUENCE</scope>
    <source>
        <tissue evidence="2">Shoot tissue taken approximately 20 cm above the soil surface</tissue>
    </source>
</reference>
<dbReference type="AlphaFoldDB" id="A0A0A8YRZ7"/>
<evidence type="ECO:0000313" key="2">
    <source>
        <dbReference type="EMBL" id="JAD29649.1"/>
    </source>
</evidence>
<name>A0A0A8YRZ7_ARUDO</name>
<dbReference type="EMBL" id="GBRH01268246">
    <property type="protein sequence ID" value="JAD29649.1"/>
    <property type="molecule type" value="Transcribed_RNA"/>
</dbReference>